<keyword evidence="3 5" id="KW-1133">Transmembrane helix</keyword>
<keyword evidence="4 5" id="KW-0472">Membrane</keyword>
<keyword evidence="2 5" id="KW-0812">Transmembrane</keyword>
<evidence type="ECO:0000313" key="7">
    <source>
        <dbReference type="Proteomes" id="UP000179807"/>
    </source>
</evidence>
<dbReference type="GeneID" id="94844241"/>
<proteinExistence type="predicted"/>
<feature type="transmembrane region" description="Helical" evidence="5">
    <location>
        <begin position="78"/>
        <end position="101"/>
    </location>
</feature>
<comment type="subcellular location">
    <subcellularLocation>
        <location evidence="1">Membrane</location>
        <topology evidence="1">Multi-pass membrane protein</topology>
    </subcellularLocation>
</comment>
<name>A0A1J4JLR7_9EUKA</name>
<dbReference type="Proteomes" id="UP000179807">
    <property type="component" value="Unassembled WGS sequence"/>
</dbReference>
<dbReference type="Pfam" id="PF00335">
    <property type="entry name" value="Tetraspanin"/>
    <property type="match status" value="1"/>
</dbReference>
<reference evidence="6" key="1">
    <citation type="submission" date="2016-10" db="EMBL/GenBank/DDBJ databases">
        <authorList>
            <person name="Benchimol M."/>
            <person name="Almeida L.G."/>
            <person name="Vasconcelos A.T."/>
            <person name="Perreira-Neves A."/>
            <person name="Rosa I.A."/>
            <person name="Tasca T."/>
            <person name="Bogo M.R."/>
            <person name="de Souza W."/>
        </authorList>
    </citation>
    <scope>NUCLEOTIDE SEQUENCE [LARGE SCALE GENOMIC DNA]</scope>
    <source>
        <strain evidence="6">K</strain>
    </source>
</reference>
<accession>A0A1J4JLR7</accession>
<dbReference type="InterPro" id="IPR018499">
    <property type="entry name" value="Tetraspanin/Peripherin"/>
</dbReference>
<dbReference type="EMBL" id="MLAK01001009">
    <property type="protein sequence ID" value="OHS99351.1"/>
    <property type="molecule type" value="Genomic_DNA"/>
</dbReference>
<feature type="transmembrane region" description="Helical" evidence="5">
    <location>
        <begin position="7"/>
        <end position="29"/>
    </location>
</feature>
<evidence type="ECO:0000256" key="4">
    <source>
        <dbReference type="ARBA" id="ARBA00023136"/>
    </source>
</evidence>
<feature type="transmembrane region" description="Helical" evidence="5">
    <location>
        <begin position="174"/>
        <end position="195"/>
    </location>
</feature>
<evidence type="ECO:0000256" key="3">
    <source>
        <dbReference type="ARBA" id="ARBA00022989"/>
    </source>
</evidence>
<feature type="transmembrane region" description="Helical" evidence="5">
    <location>
        <begin position="49"/>
        <end position="71"/>
    </location>
</feature>
<protein>
    <submittedName>
        <fullName evidence="6">Tetraspanin family protein</fullName>
    </submittedName>
</protein>
<dbReference type="GO" id="GO:0016020">
    <property type="term" value="C:membrane"/>
    <property type="evidence" value="ECO:0007669"/>
    <property type="project" value="UniProtKB-SubCell"/>
</dbReference>
<sequence>MCCKACARWIIGIVNLAVIICAVVAGVVIYKKESGRDWIALLDNNLPFIILLVAAGFAVFSALIGFFLCCCKKKCLNVTYLILIFIVIIVEVVAVVLAFLYQDKLIDAIGKNWYFDELKVQDARKKLEEALECCGFTEYNATHGCGYPEQNLSTPTCFLKIEQEVKQNMKDLKIGVIAMAAIEVILLFCAIYLVCCNKKSDNEGIAKF</sequence>
<organism evidence="6 7">
    <name type="scientific">Tritrichomonas foetus</name>
    <dbReference type="NCBI Taxonomy" id="1144522"/>
    <lineage>
        <taxon>Eukaryota</taxon>
        <taxon>Metamonada</taxon>
        <taxon>Parabasalia</taxon>
        <taxon>Tritrichomonadida</taxon>
        <taxon>Tritrichomonadidae</taxon>
        <taxon>Tritrichomonas</taxon>
    </lineage>
</organism>
<dbReference type="PANTHER" id="PTHR19282">
    <property type="entry name" value="TETRASPANIN"/>
    <property type="match status" value="1"/>
</dbReference>
<evidence type="ECO:0000256" key="2">
    <source>
        <dbReference type="ARBA" id="ARBA00022692"/>
    </source>
</evidence>
<evidence type="ECO:0000256" key="5">
    <source>
        <dbReference type="SAM" id="Phobius"/>
    </source>
</evidence>
<evidence type="ECO:0000313" key="6">
    <source>
        <dbReference type="EMBL" id="OHS99351.1"/>
    </source>
</evidence>
<gene>
    <name evidence="6" type="ORF">TRFO_34204</name>
</gene>
<evidence type="ECO:0000256" key="1">
    <source>
        <dbReference type="ARBA" id="ARBA00004141"/>
    </source>
</evidence>
<dbReference type="AlphaFoldDB" id="A0A1J4JLR7"/>
<dbReference type="RefSeq" id="XP_068352488.1">
    <property type="nucleotide sequence ID" value="XM_068509537.1"/>
</dbReference>
<dbReference type="VEuPathDB" id="TrichDB:TRFO_34204"/>
<comment type="caution">
    <text evidence="6">The sequence shown here is derived from an EMBL/GenBank/DDBJ whole genome shotgun (WGS) entry which is preliminary data.</text>
</comment>
<dbReference type="PANTHER" id="PTHR19282:SF553">
    <property type="entry name" value="TETRASPANIN FAMILY PROTEIN"/>
    <property type="match status" value="1"/>
</dbReference>
<keyword evidence="7" id="KW-1185">Reference proteome</keyword>